<dbReference type="NCBIfam" id="TIGR00502">
    <property type="entry name" value="nagB"/>
    <property type="match status" value="1"/>
</dbReference>
<keyword evidence="8 16" id="KW-0812">Transmembrane</keyword>
<accession>A0AAN8QC38</accession>
<dbReference type="Pfam" id="PF01182">
    <property type="entry name" value="Glucosamine_iso"/>
    <property type="match status" value="1"/>
</dbReference>
<evidence type="ECO:0000256" key="4">
    <source>
        <dbReference type="ARBA" id="ARBA00011643"/>
    </source>
</evidence>
<dbReference type="SUPFAM" id="SSF100950">
    <property type="entry name" value="NagB/RpiA/CoA transferase-like"/>
    <property type="match status" value="1"/>
</dbReference>
<dbReference type="Pfam" id="PF25787">
    <property type="entry name" value="HTH_SB"/>
    <property type="match status" value="1"/>
</dbReference>
<dbReference type="InterPro" id="IPR004547">
    <property type="entry name" value="Glucosamine6P_isomerase"/>
</dbReference>
<comment type="function">
    <text evidence="13">Catalyzes the reversible conversion of alpha-D-glucosamine 6-phosphate (GlcN-6P) into beta-D-fructose 6-phosphate (Fru-6P) and ammonium ion, a regulatory reaction step in de novo uridine diphosphate-N-acetyl-alpha-D-glucosamine (UDP-GlcNAc) biosynthesis via hexosamine pathway. Deamination is coupled to aldo-keto isomerization mediating the metabolic flux from UDP-GlcNAc toward Fru-6P. At high ammonium level can drive amination and isomerization of Fru-6P toward hexosamines and UDP-GlcNAc synthesis. Has a role in fine tuning the metabolic fluctuations of cytosolic UDP-GlcNAc and their effects on hyaluronan synthesis that occur during tissue remodeling. Seems to trigger calcium oscillations in mammalian eggs. These oscillations serve as the essential trigger for egg activation and early development of the embryo.</text>
</comment>
<dbReference type="InterPro" id="IPR057667">
    <property type="entry name" value="HTH_SB"/>
</dbReference>
<dbReference type="PANTHER" id="PTHR11280">
    <property type="entry name" value="GLUCOSAMINE-6-PHOSPHATE ISOMERASE"/>
    <property type="match status" value="1"/>
</dbReference>
<dbReference type="InterPro" id="IPR019325">
    <property type="entry name" value="NEDD4/Bsd2"/>
</dbReference>
<dbReference type="GO" id="GO:0005737">
    <property type="term" value="C:cytoplasm"/>
    <property type="evidence" value="ECO:0007669"/>
    <property type="project" value="UniProtKB-SubCell"/>
</dbReference>
<evidence type="ECO:0000256" key="11">
    <source>
        <dbReference type="ARBA" id="ARBA00023136"/>
    </source>
</evidence>
<dbReference type="Pfam" id="PF13358">
    <property type="entry name" value="DDE_3"/>
    <property type="match status" value="1"/>
</dbReference>
<keyword evidence="6" id="KW-0963">Cytoplasm</keyword>
<dbReference type="GO" id="GO:0015074">
    <property type="term" value="P:DNA integration"/>
    <property type="evidence" value="ECO:0007669"/>
    <property type="project" value="InterPro"/>
</dbReference>
<dbReference type="HAMAP" id="MF_01241">
    <property type="entry name" value="GlcN6P_deamin"/>
    <property type="match status" value="1"/>
</dbReference>
<evidence type="ECO:0000256" key="16">
    <source>
        <dbReference type="SAM" id="Phobius"/>
    </source>
</evidence>
<name>A0AAN8QC38_9TELE</name>
<evidence type="ECO:0000259" key="17">
    <source>
        <dbReference type="Pfam" id="PF01182"/>
    </source>
</evidence>
<dbReference type="GO" id="GO:0006043">
    <property type="term" value="P:glucosamine catabolic process"/>
    <property type="evidence" value="ECO:0007669"/>
    <property type="project" value="TreeGrafter"/>
</dbReference>
<evidence type="ECO:0000256" key="2">
    <source>
        <dbReference type="ARBA" id="ARBA00004496"/>
    </source>
</evidence>
<dbReference type="InterPro" id="IPR018321">
    <property type="entry name" value="Glucosamine6P_isomerase_CS"/>
</dbReference>
<reference evidence="21 22" key="1">
    <citation type="submission" date="2021-04" db="EMBL/GenBank/DDBJ databases">
        <authorList>
            <person name="De Guttry C."/>
            <person name="Zahm M."/>
            <person name="Klopp C."/>
            <person name="Cabau C."/>
            <person name="Louis A."/>
            <person name="Berthelot C."/>
            <person name="Parey E."/>
            <person name="Roest Crollius H."/>
            <person name="Montfort J."/>
            <person name="Robinson-Rechavi M."/>
            <person name="Bucao C."/>
            <person name="Bouchez O."/>
            <person name="Gislard M."/>
            <person name="Lluch J."/>
            <person name="Milhes M."/>
            <person name="Lampietro C."/>
            <person name="Lopez Roques C."/>
            <person name="Donnadieu C."/>
            <person name="Braasch I."/>
            <person name="Desvignes T."/>
            <person name="Postlethwait J."/>
            <person name="Bobe J."/>
            <person name="Wedekind C."/>
            <person name="Guiguen Y."/>
        </authorList>
    </citation>
    <scope>NUCLEOTIDE SEQUENCE [LARGE SCALE GENOMIC DNA]</scope>
    <source>
        <strain evidence="21">Cs_M1</strain>
        <tissue evidence="21">Blood</tissue>
    </source>
</reference>
<feature type="domain" description="Transposase Tc1-like" evidence="18">
    <location>
        <begin position="334"/>
        <end position="375"/>
    </location>
</feature>
<dbReference type="AlphaFoldDB" id="A0AAN8QC38"/>
<protein>
    <recommendedName>
        <fullName evidence="14">Glucosamine-6-phosphate deaminase 1</fullName>
        <ecNumber evidence="5">3.5.99.6</ecNumber>
    </recommendedName>
    <alternativeName>
        <fullName evidence="15">Glucosamine-6-phosphate isomerase 1</fullName>
    </alternativeName>
</protein>
<keyword evidence="22" id="KW-1185">Reference proteome</keyword>
<feature type="transmembrane region" description="Helical" evidence="16">
    <location>
        <begin position="661"/>
        <end position="684"/>
    </location>
</feature>
<feature type="transmembrane region" description="Helical" evidence="16">
    <location>
        <begin position="722"/>
        <end position="741"/>
    </location>
</feature>
<dbReference type="GO" id="GO:0005975">
    <property type="term" value="P:carbohydrate metabolic process"/>
    <property type="evidence" value="ECO:0007669"/>
    <property type="project" value="InterPro"/>
</dbReference>
<proteinExistence type="inferred from homology"/>
<keyword evidence="7" id="KW-0597">Phosphoprotein</keyword>
<evidence type="ECO:0000313" key="22">
    <source>
        <dbReference type="Proteomes" id="UP001356427"/>
    </source>
</evidence>
<gene>
    <name evidence="21" type="ORF">J4Q44_G00308090</name>
</gene>
<evidence type="ECO:0000256" key="9">
    <source>
        <dbReference type="ARBA" id="ARBA00022801"/>
    </source>
</evidence>
<dbReference type="EMBL" id="JAGTTL010000029">
    <property type="protein sequence ID" value="KAK6299299.1"/>
    <property type="molecule type" value="Genomic_DNA"/>
</dbReference>
<dbReference type="GO" id="GO:0004342">
    <property type="term" value="F:glucosamine-6-phosphate deaminase activity"/>
    <property type="evidence" value="ECO:0007669"/>
    <property type="project" value="UniProtKB-EC"/>
</dbReference>
<dbReference type="Gene3D" id="3.30.420.10">
    <property type="entry name" value="Ribonuclease H-like superfamily/Ribonuclease H"/>
    <property type="match status" value="1"/>
</dbReference>
<feature type="domain" description="Sleeping Beauty transposase HTH" evidence="20">
    <location>
        <begin position="272"/>
        <end position="311"/>
    </location>
</feature>
<evidence type="ECO:0000313" key="21">
    <source>
        <dbReference type="EMBL" id="KAK6299299.1"/>
    </source>
</evidence>
<evidence type="ECO:0000256" key="8">
    <source>
        <dbReference type="ARBA" id="ARBA00022692"/>
    </source>
</evidence>
<dbReference type="Gene3D" id="3.40.50.1360">
    <property type="match status" value="1"/>
</dbReference>
<keyword evidence="10 16" id="KW-1133">Transmembrane helix</keyword>
<dbReference type="Pfam" id="PF10176">
    <property type="entry name" value="NEDD4_Bsd2"/>
    <property type="match status" value="1"/>
</dbReference>
<evidence type="ECO:0000256" key="14">
    <source>
        <dbReference type="ARBA" id="ARBA00050033"/>
    </source>
</evidence>
<evidence type="ECO:0000256" key="1">
    <source>
        <dbReference type="ARBA" id="ARBA00004141"/>
    </source>
</evidence>
<dbReference type="EC" id="3.5.99.6" evidence="5"/>
<dbReference type="PANTHER" id="PTHR11280:SF8">
    <property type="entry name" value="GLUCOSAMINE-6-PHOSPHATE ISOMERASE 1"/>
    <property type="match status" value="1"/>
</dbReference>
<dbReference type="GO" id="GO:0016020">
    <property type="term" value="C:membrane"/>
    <property type="evidence" value="ECO:0007669"/>
    <property type="project" value="UniProtKB-SubCell"/>
</dbReference>
<evidence type="ECO:0000256" key="15">
    <source>
        <dbReference type="ARBA" id="ARBA00050060"/>
    </source>
</evidence>
<dbReference type="InterPro" id="IPR037171">
    <property type="entry name" value="NagB/RpiA_transferase-like"/>
</dbReference>
<keyword evidence="12" id="KW-0119">Carbohydrate metabolism</keyword>
<comment type="subcellular location">
    <subcellularLocation>
        <location evidence="2">Cytoplasm</location>
    </subcellularLocation>
    <subcellularLocation>
        <location evidence="1">Membrane</location>
        <topology evidence="1">Multi-pass membrane protein</topology>
    </subcellularLocation>
</comment>
<dbReference type="GO" id="GO:0006046">
    <property type="term" value="P:N-acetylglucosamine catabolic process"/>
    <property type="evidence" value="ECO:0007669"/>
    <property type="project" value="TreeGrafter"/>
</dbReference>
<dbReference type="Proteomes" id="UP001356427">
    <property type="component" value="Unassembled WGS sequence"/>
</dbReference>
<evidence type="ECO:0000256" key="13">
    <source>
        <dbReference type="ARBA" id="ARBA00045295"/>
    </source>
</evidence>
<dbReference type="GO" id="GO:0030001">
    <property type="term" value="P:metal ion transport"/>
    <property type="evidence" value="ECO:0007669"/>
    <property type="project" value="InterPro"/>
</dbReference>
<evidence type="ECO:0000256" key="6">
    <source>
        <dbReference type="ARBA" id="ARBA00022490"/>
    </source>
</evidence>
<evidence type="ECO:0000259" key="19">
    <source>
        <dbReference type="Pfam" id="PF13358"/>
    </source>
</evidence>
<dbReference type="PROSITE" id="PS01161">
    <property type="entry name" value="GLC_GALNAC_ISOMERASE"/>
    <property type="match status" value="1"/>
</dbReference>
<keyword evidence="11 16" id="KW-0472">Membrane</keyword>
<sequence>MKLIILNDYDQVGEWAAKYIRNKILRFNPGPDRFFILGLPTGGTPLGCYKKLIEFYKKGEISFKYVKTFNMDEYVGIPRNHPESYHSFMWNNLFKHIDIKSENTHILDGNAANLVEECDSFEEKIKAAGGIDLFVGGIGPDGHIAFNEPGSSLLSRTRVKTLAQDTILANARFFDGDLSKVPTMALTVGVATVMDAREVMILITGAHKAFALYKAIEEGVNHMWTVSAFQQHPQTVFVCDEDATLELRVKTVKYFQGMMHVHNKLVDPLPPKDIIVDLHKAGMGYRTIGKQLGEKATTVGVIIRKWKKFKMMVNHPRSGAPCKISPRGASMIMRKKTISNTLRRHGLKSCRARKVPLLKPVHVQARLKFANDHLDDPEEEWEKVMWSDETKIELFGLNSNRCVWRKKKDEYNPKNTIPTVKHGGGNIILWGCFSAKGTGRLHRIEGRMDGAMYHEILANNLLPSVRALKMGRGWVFQHDNDLKHTARATKEWLRKKHLKVLEWPSQSPDLNPIENLWRALKVRIAQRQPRNLKDLEKVCMEWAKIPSAECANLTKTYRKHMISLLNEEEPAVAQPPQQEAAVLDGPPPYSSISAANAAFFDSKEDAGRFPNPPSYNVATTLPSYDEAERTKAETGVPLVPGRVVEDDFDDADQLRIGNDGIFMLTFFMAFLFNWIGFFLSFCLTTSAAGRYGAISGFGLSLIKWVLIVRFSTYFPGYFDGQYWLWWVFLALGFMLFVRGPVHLLKLVFE</sequence>
<evidence type="ECO:0000256" key="7">
    <source>
        <dbReference type="ARBA" id="ARBA00022553"/>
    </source>
</evidence>
<feature type="domain" description="Tc1-like transposase DDE" evidence="19">
    <location>
        <begin position="384"/>
        <end position="535"/>
    </location>
</feature>
<dbReference type="Gene3D" id="1.10.10.10">
    <property type="entry name" value="Winged helix-like DNA-binding domain superfamily/Winged helix DNA-binding domain"/>
    <property type="match status" value="1"/>
</dbReference>
<dbReference type="InterPro" id="IPR038717">
    <property type="entry name" value="Tc1-like_DDE_dom"/>
</dbReference>
<dbReference type="InterPro" id="IPR002492">
    <property type="entry name" value="Transposase_Tc1-like"/>
</dbReference>
<dbReference type="FunFam" id="3.40.50.1360:FF:000004">
    <property type="entry name" value="Glucosamine-6-phosphate isomerase"/>
    <property type="match status" value="1"/>
</dbReference>
<comment type="similarity">
    <text evidence="3">Belongs to the glucosamine/galactosamine-6-phosphate isomerase family.</text>
</comment>
<dbReference type="InterPro" id="IPR036397">
    <property type="entry name" value="RNaseH_sf"/>
</dbReference>
<organism evidence="21 22">
    <name type="scientific">Coregonus suidteri</name>
    <dbReference type="NCBI Taxonomy" id="861788"/>
    <lineage>
        <taxon>Eukaryota</taxon>
        <taxon>Metazoa</taxon>
        <taxon>Chordata</taxon>
        <taxon>Craniata</taxon>
        <taxon>Vertebrata</taxon>
        <taxon>Euteleostomi</taxon>
        <taxon>Actinopterygii</taxon>
        <taxon>Neopterygii</taxon>
        <taxon>Teleostei</taxon>
        <taxon>Protacanthopterygii</taxon>
        <taxon>Salmoniformes</taxon>
        <taxon>Salmonidae</taxon>
        <taxon>Coregoninae</taxon>
        <taxon>Coregonus</taxon>
    </lineage>
</organism>
<dbReference type="GO" id="GO:0006313">
    <property type="term" value="P:DNA transposition"/>
    <property type="evidence" value="ECO:0007669"/>
    <property type="project" value="InterPro"/>
</dbReference>
<dbReference type="GO" id="GO:0003677">
    <property type="term" value="F:DNA binding"/>
    <property type="evidence" value="ECO:0007669"/>
    <property type="project" value="InterPro"/>
</dbReference>
<evidence type="ECO:0000256" key="3">
    <source>
        <dbReference type="ARBA" id="ARBA00005526"/>
    </source>
</evidence>
<comment type="subunit">
    <text evidence="4">Homohexamer.</text>
</comment>
<evidence type="ECO:0000259" key="18">
    <source>
        <dbReference type="Pfam" id="PF01498"/>
    </source>
</evidence>
<dbReference type="Pfam" id="PF01498">
    <property type="entry name" value="HTH_Tnp_Tc3_2"/>
    <property type="match status" value="1"/>
</dbReference>
<dbReference type="GO" id="GO:0042802">
    <property type="term" value="F:identical protein binding"/>
    <property type="evidence" value="ECO:0007669"/>
    <property type="project" value="TreeGrafter"/>
</dbReference>
<evidence type="ECO:0000256" key="10">
    <source>
        <dbReference type="ARBA" id="ARBA00022989"/>
    </source>
</evidence>
<dbReference type="InterPro" id="IPR006148">
    <property type="entry name" value="Glc/Gal-6P_isomerase"/>
</dbReference>
<comment type="caution">
    <text evidence="21">The sequence shown here is derived from an EMBL/GenBank/DDBJ whole genome shotgun (WGS) entry which is preliminary data.</text>
</comment>
<feature type="transmembrane region" description="Helical" evidence="16">
    <location>
        <begin position="691"/>
        <end position="710"/>
    </location>
</feature>
<evidence type="ECO:0000259" key="20">
    <source>
        <dbReference type="Pfam" id="PF25787"/>
    </source>
</evidence>
<dbReference type="InterPro" id="IPR036388">
    <property type="entry name" value="WH-like_DNA-bd_sf"/>
</dbReference>
<dbReference type="GO" id="GO:0019262">
    <property type="term" value="P:N-acetylneuraminate catabolic process"/>
    <property type="evidence" value="ECO:0007669"/>
    <property type="project" value="TreeGrafter"/>
</dbReference>
<dbReference type="CDD" id="cd01399">
    <property type="entry name" value="GlcN6P_deaminase"/>
    <property type="match status" value="1"/>
</dbReference>
<evidence type="ECO:0000256" key="5">
    <source>
        <dbReference type="ARBA" id="ARBA00012680"/>
    </source>
</evidence>
<feature type="domain" description="Glucosamine/galactosamine-6-phosphate isomerase" evidence="17">
    <location>
        <begin position="13"/>
        <end position="234"/>
    </location>
</feature>
<keyword evidence="9" id="KW-0378">Hydrolase</keyword>
<dbReference type="GO" id="GO:0007034">
    <property type="term" value="P:vacuolar transport"/>
    <property type="evidence" value="ECO:0007669"/>
    <property type="project" value="InterPro"/>
</dbReference>
<evidence type="ECO:0000256" key="12">
    <source>
        <dbReference type="ARBA" id="ARBA00023277"/>
    </source>
</evidence>